<gene>
    <name evidence="1" type="ORF">B0H16DRAFT_1566396</name>
</gene>
<dbReference type="AlphaFoldDB" id="A0AAD7IDU6"/>
<organism evidence="1 2">
    <name type="scientific">Mycena metata</name>
    <dbReference type="NCBI Taxonomy" id="1033252"/>
    <lineage>
        <taxon>Eukaryota</taxon>
        <taxon>Fungi</taxon>
        <taxon>Dikarya</taxon>
        <taxon>Basidiomycota</taxon>
        <taxon>Agaricomycotina</taxon>
        <taxon>Agaricomycetes</taxon>
        <taxon>Agaricomycetidae</taxon>
        <taxon>Agaricales</taxon>
        <taxon>Marasmiineae</taxon>
        <taxon>Mycenaceae</taxon>
        <taxon>Mycena</taxon>
    </lineage>
</organism>
<sequence length="156" mass="17100">MHNPGSGVLAGIGRVFGRVFTERYCCYWAPSRPCGAAGLLLWLPGRISPASRVLPLHPTRPPPYSSTLRPVLLAPLTTMRTTGRHDDPEEKRQDAIRAGITASTALRRRGVKISLNGTSTGTTTCGILRDNRQWARSYLHSGLVLTPELHLRRPPA</sequence>
<accession>A0AAD7IDU6</accession>
<evidence type="ECO:0000313" key="2">
    <source>
        <dbReference type="Proteomes" id="UP001215598"/>
    </source>
</evidence>
<evidence type="ECO:0000313" key="1">
    <source>
        <dbReference type="EMBL" id="KAJ7740838.1"/>
    </source>
</evidence>
<protein>
    <submittedName>
        <fullName evidence="1">Uncharacterized protein</fullName>
    </submittedName>
</protein>
<keyword evidence="2" id="KW-1185">Reference proteome</keyword>
<dbReference type="EMBL" id="JARKIB010000101">
    <property type="protein sequence ID" value="KAJ7740838.1"/>
    <property type="molecule type" value="Genomic_DNA"/>
</dbReference>
<comment type="caution">
    <text evidence="1">The sequence shown here is derived from an EMBL/GenBank/DDBJ whole genome shotgun (WGS) entry which is preliminary data.</text>
</comment>
<name>A0AAD7IDU6_9AGAR</name>
<dbReference type="Proteomes" id="UP001215598">
    <property type="component" value="Unassembled WGS sequence"/>
</dbReference>
<reference evidence="1" key="1">
    <citation type="submission" date="2023-03" db="EMBL/GenBank/DDBJ databases">
        <title>Massive genome expansion in bonnet fungi (Mycena s.s.) driven by repeated elements and novel gene families across ecological guilds.</title>
        <authorList>
            <consortium name="Lawrence Berkeley National Laboratory"/>
            <person name="Harder C.B."/>
            <person name="Miyauchi S."/>
            <person name="Viragh M."/>
            <person name="Kuo A."/>
            <person name="Thoen E."/>
            <person name="Andreopoulos B."/>
            <person name="Lu D."/>
            <person name="Skrede I."/>
            <person name="Drula E."/>
            <person name="Henrissat B."/>
            <person name="Morin E."/>
            <person name="Kohler A."/>
            <person name="Barry K."/>
            <person name="LaButti K."/>
            <person name="Morin E."/>
            <person name="Salamov A."/>
            <person name="Lipzen A."/>
            <person name="Mereny Z."/>
            <person name="Hegedus B."/>
            <person name="Baldrian P."/>
            <person name="Stursova M."/>
            <person name="Weitz H."/>
            <person name="Taylor A."/>
            <person name="Grigoriev I.V."/>
            <person name="Nagy L.G."/>
            <person name="Martin F."/>
            <person name="Kauserud H."/>
        </authorList>
    </citation>
    <scope>NUCLEOTIDE SEQUENCE</scope>
    <source>
        <strain evidence="1">CBHHK182m</strain>
    </source>
</reference>
<proteinExistence type="predicted"/>